<name>A0A9P1H295_9PEZI</name>
<gene>
    <name evidence="3" type="ORF">PPNO1_LOCUS5071</name>
</gene>
<dbReference type="Pfam" id="PF00226">
    <property type="entry name" value="DnaJ"/>
    <property type="match status" value="1"/>
</dbReference>
<feature type="compositionally biased region" description="Low complexity" evidence="1">
    <location>
        <begin position="80"/>
        <end position="92"/>
    </location>
</feature>
<dbReference type="PANTHER" id="PTHR44825:SF1">
    <property type="entry name" value="DNAJ HOMOLOG SUBFAMILY C MEMBER 4"/>
    <property type="match status" value="1"/>
</dbReference>
<feature type="compositionally biased region" description="Low complexity" evidence="1">
    <location>
        <begin position="133"/>
        <end position="146"/>
    </location>
</feature>
<dbReference type="PRINTS" id="PR00625">
    <property type="entry name" value="JDOMAIN"/>
</dbReference>
<feature type="domain" description="J" evidence="2">
    <location>
        <begin position="1"/>
        <end position="62"/>
    </location>
</feature>
<comment type="caution">
    <text evidence="3">The sequence shown here is derived from an EMBL/GenBank/DDBJ whole genome shotgun (WGS) entry which is preliminary data.</text>
</comment>
<dbReference type="PANTHER" id="PTHR44825">
    <property type="match status" value="1"/>
</dbReference>
<evidence type="ECO:0000313" key="3">
    <source>
        <dbReference type="EMBL" id="CAI4215360.1"/>
    </source>
</evidence>
<evidence type="ECO:0000256" key="1">
    <source>
        <dbReference type="SAM" id="MobiDB-lite"/>
    </source>
</evidence>
<dbReference type="Proteomes" id="UP000838763">
    <property type="component" value="Unassembled WGS sequence"/>
</dbReference>
<dbReference type="EMBL" id="CALLCH030000012">
    <property type="protein sequence ID" value="CAI4215360.1"/>
    <property type="molecule type" value="Genomic_DNA"/>
</dbReference>
<dbReference type="InterPro" id="IPR001623">
    <property type="entry name" value="DnaJ_domain"/>
</dbReference>
<sequence>MSSKSPTTPHPPRSNAPSTPFRKHHPDHNPSDPHASRRFVRVSEAYSVLSAPAKRAAYDRDMRHSHAHTHQPTSPAHHYASGPAGGRPASGLGRRRPIVNSTRGTFKGPPPSFYRQGGWGDHHEKRKAAHDQAATAGAGGASTASSGLGGMGPGQHPFRDENHVPHFDNASHKRTHQKQDQRRASRRMPDEPSIGTGGDSPVAFVVIRDTQEEAEEAASKEQS</sequence>
<keyword evidence="4" id="KW-1185">Reference proteome</keyword>
<reference evidence="3" key="1">
    <citation type="submission" date="2022-11" db="EMBL/GenBank/DDBJ databases">
        <authorList>
            <person name="Scott C."/>
            <person name="Bruce N."/>
        </authorList>
    </citation>
    <scope>NUCLEOTIDE SEQUENCE</scope>
</reference>
<evidence type="ECO:0000313" key="4">
    <source>
        <dbReference type="Proteomes" id="UP000838763"/>
    </source>
</evidence>
<dbReference type="OrthoDB" id="10250354at2759"/>
<dbReference type="InterPro" id="IPR052763">
    <property type="entry name" value="DnaJ_C4"/>
</dbReference>
<protein>
    <recommendedName>
        <fullName evidence="2">J domain-containing protein</fullName>
    </recommendedName>
</protein>
<dbReference type="Gene3D" id="1.10.287.110">
    <property type="entry name" value="DnaJ domain"/>
    <property type="match status" value="1"/>
</dbReference>
<evidence type="ECO:0000259" key="2">
    <source>
        <dbReference type="PROSITE" id="PS50076"/>
    </source>
</evidence>
<organism evidence="3 4">
    <name type="scientific">Parascedosporium putredinis</name>
    <dbReference type="NCBI Taxonomy" id="1442378"/>
    <lineage>
        <taxon>Eukaryota</taxon>
        <taxon>Fungi</taxon>
        <taxon>Dikarya</taxon>
        <taxon>Ascomycota</taxon>
        <taxon>Pezizomycotina</taxon>
        <taxon>Sordariomycetes</taxon>
        <taxon>Hypocreomycetidae</taxon>
        <taxon>Microascales</taxon>
        <taxon>Microascaceae</taxon>
        <taxon>Parascedosporium</taxon>
    </lineage>
</organism>
<dbReference type="AlphaFoldDB" id="A0A9P1H295"/>
<accession>A0A9P1H295</accession>
<feature type="compositionally biased region" description="Basic and acidic residues" evidence="1">
    <location>
        <begin position="157"/>
        <end position="190"/>
    </location>
</feature>
<dbReference type="CDD" id="cd06257">
    <property type="entry name" value="DnaJ"/>
    <property type="match status" value="1"/>
</dbReference>
<proteinExistence type="predicted"/>
<dbReference type="PROSITE" id="PS50076">
    <property type="entry name" value="DNAJ_2"/>
    <property type="match status" value="1"/>
</dbReference>
<dbReference type="SUPFAM" id="SSF46565">
    <property type="entry name" value="Chaperone J-domain"/>
    <property type="match status" value="1"/>
</dbReference>
<feature type="region of interest" description="Disordered" evidence="1">
    <location>
        <begin position="1"/>
        <end position="223"/>
    </location>
</feature>
<dbReference type="InterPro" id="IPR036869">
    <property type="entry name" value="J_dom_sf"/>
</dbReference>